<dbReference type="Proteomes" id="UP000318626">
    <property type="component" value="Chromosome"/>
</dbReference>
<dbReference type="InterPro" id="IPR007759">
    <property type="entry name" value="Asxl_HARE-HTH"/>
</dbReference>
<keyword evidence="1" id="KW-0804">Transcription</keyword>
<protein>
    <recommendedName>
        <fullName evidence="3">HTH HARE-type domain-containing protein</fullName>
    </recommendedName>
</protein>
<dbReference type="RefSeq" id="WP_165698858.1">
    <property type="nucleotide sequence ID" value="NZ_CP036289.1"/>
</dbReference>
<evidence type="ECO:0000313" key="5">
    <source>
        <dbReference type="Proteomes" id="UP000318626"/>
    </source>
</evidence>
<dbReference type="GO" id="GO:0006355">
    <property type="term" value="P:regulation of DNA-templated transcription"/>
    <property type="evidence" value="ECO:0007669"/>
    <property type="project" value="InterPro"/>
</dbReference>
<sequence length="133" mass="13914">MATKKTTAKKTPAKKAAAPKATRSAKSTKAAPAKKAQPAKPAAKKTKPAASKGEAKAKKLSAIDAAAKVLATAKEPMNCKELIEAMATKKLWTSPGGKTPHATLYSAILREIKTKGKDARFKKTERGQFAANG</sequence>
<dbReference type="AlphaFoldDB" id="A0A518CCG3"/>
<dbReference type="EMBL" id="CP036289">
    <property type="protein sequence ID" value="QDU76913.1"/>
    <property type="molecule type" value="Genomic_DNA"/>
</dbReference>
<feature type="region of interest" description="Disordered" evidence="2">
    <location>
        <begin position="1"/>
        <end position="57"/>
    </location>
</feature>
<name>A0A518CCG3_9BACT</name>
<dbReference type="KEGG" id="bvo:Pan97_39700"/>
<evidence type="ECO:0000259" key="3">
    <source>
        <dbReference type="PROSITE" id="PS51913"/>
    </source>
</evidence>
<reference evidence="5" key="1">
    <citation type="submission" date="2019-02" db="EMBL/GenBank/DDBJ databases">
        <title>Deep-cultivation of Planctomycetes and their phenomic and genomic characterization uncovers novel biology.</title>
        <authorList>
            <person name="Wiegand S."/>
            <person name="Jogler M."/>
            <person name="Boedeker C."/>
            <person name="Pinto D."/>
            <person name="Vollmers J."/>
            <person name="Rivas-Marin E."/>
            <person name="Kohn T."/>
            <person name="Peeters S.H."/>
            <person name="Heuer A."/>
            <person name="Rast P."/>
            <person name="Oberbeckmann S."/>
            <person name="Bunk B."/>
            <person name="Jeske O."/>
            <person name="Meyerdierks A."/>
            <person name="Storesund J.E."/>
            <person name="Kallscheuer N."/>
            <person name="Luecker S."/>
            <person name="Lage O.M."/>
            <person name="Pohl T."/>
            <person name="Merkel B.J."/>
            <person name="Hornburger P."/>
            <person name="Mueller R.-W."/>
            <person name="Bruemmer F."/>
            <person name="Labrenz M."/>
            <person name="Spormann A.M."/>
            <person name="Op den Camp H."/>
            <person name="Overmann J."/>
            <person name="Amann R."/>
            <person name="Jetten M.S.M."/>
            <person name="Mascher T."/>
            <person name="Medema M.H."/>
            <person name="Devos D.P."/>
            <person name="Kaster A.-K."/>
            <person name="Ovreas L."/>
            <person name="Rohde M."/>
            <person name="Galperin M.Y."/>
            <person name="Jogler C."/>
        </authorList>
    </citation>
    <scope>NUCLEOTIDE SEQUENCE [LARGE SCALE GENOMIC DNA]</scope>
    <source>
        <strain evidence="5">Pan97</strain>
    </source>
</reference>
<organism evidence="4 5">
    <name type="scientific">Bremerella volcania</name>
    <dbReference type="NCBI Taxonomy" id="2527984"/>
    <lineage>
        <taxon>Bacteria</taxon>
        <taxon>Pseudomonadati</taxon>
        <taxon>Planctomycetota</taxon>
        <taxon>Planctomycetia</taxon>
        <taxon>Pirellulales</taxon>
        <taxon>Pirellulaceae</taxon>
        <taxon>Bremerella</taxon>
    </lineage>
</organism>
<dbReference type="PROSITE" id="PS51913">
    <property type="entry name" value="HTH_HARE"/>
    <property type="match status" value="1"/>
</dbReference>
<evidence type="ECO:0000256" key="1">
    <source>
        <dbReference type="ARBA" id="ARBA00023163"/>
    </source>
</evidence>
<proteinExistence type="predicted"/>
<evidence type="ECO:0000256" key="2">
    <source>
        <dbReference type="SAM" id="MobiDB-lite"/>
    </source>
</evidence>
<evidence type="ECO:0000313" key="4">
    <source>
        <dbReference type="EMBL" id="QDU76913.1"/>
    </source>
</evidence>
<gene>
    <name evidence="4" type="ORF">Pan97_39700</name>
</gene>
<feature type="compositionally biased region" description="Basic residues" evidence="2">
    <location>
        <begin position="1"/>
        <end position="13"/>
    </location>
</feature>
<accession>A0A518CCG3</accession>
<dbReference type="Pfam" id="PF05066">
    <property type="entry name" value="HARE-HTH"/>
    <property type="match status" value="1"/>
</dbReference>
<feature type="domain" description="HTH HARE-type" evidence="3">
    <location>
        <begin position="60"/>
        <end position="133"/>
    </location>
</feature>
<feature type="compositionally biased region" description="Low complexity" evidence="2">
    <location>
        <begin position="14"/>
        <end position="41"/>
    </location>
</feature>
<keyword evidence="5" id="KW-1185">Reference proteome</keyword>